<name>A0A0B8P6D0_9VIBR</name>
<dbReference type="Proteomes" id="UP000031670">
    <property type="component" value="Unassembled WGS sequence"/>
</dbReference>
<dbReference type="Gene3D" id="3.40.30.10">
    <property type="entry name" value="Glutaredoxin"/>
    <property type="match status" value="1"/>
</dbReference>
<evidence type="ECO:0000259" key="1">
    <source>
        <dbReference type="Pfam" id="PF01323"/>
    </source>
</evidence>
<dbReference type="GO" id="GO:0016491">
    <property type="term" value="F:oxidoreductase activity"/>
    <property type="evidence" value="ECO:0007669"/>
    <property type="project" value="InterPro"/>
</dbReference>
<comment type="caution">
    <text evidence="2">The sequence shown here is derived from an EMBL/GenBank/DDBJ whole genome shotgun (WGS) entry which is preliminary data.</text>
</comment>
<organism evidence="2 3">
    <name type="scientific">Vibrio ishigakensis</name>
    <dbReference type="NCBI Taxonomy" id="1481914"/>
    <lineage>
        <taxon>Bacteria</taxon>
        <taxon>Pseudomonadati</taxon>
        <taxon>Pseudomonadota</taxon>
        <taxon>Gammaproteobacteria</taxon>
        <taxon>Vibrionales</taxon>
        <taxon>Vibrionaceae</taxon>
        <taxon>Vibrio</taxon>
    </lineage>
</organism>
<dbReference type="InterPro" id="IPR036249">
    <property type="entry name" value="Thioredoxin-like_sf"/>
</dbReference>
<dbReference type="InterPro" id="IPR001853">
    <property type="entry name" value="DSBA-like_thioredoxin_dom"/>
</dbReference>
<dbReference type="Pfam" id="PF01323">
    <property type="entry name" value="DSBA"/>
    <property type="match status" value="1"/>
</dbReference>
<proteinExistence type="predicted"/>
<dbReference type="AlphaFoldDB" id="A0A0B8P6D0"/>
<gene>
    <name evidence="2" type="ORF">JCM19232_5369</name>
</gene>
<dbReference type="EMBL" id="BBSA01000005">
    <property type="protein sequence ID" value="GAM62405.1"/>
    <property type="molecule type" value="Genomic_DNA"/>
</dbReference>
<protein>
    <submittedName>
        <fullName evidence="2">Thioredoxin</fullName>
    </submittedName>
</protein>
<dbReference type="CDD" id="cd03025">
    <property type="entry name" value="DsbA_FrnE_like"/>
    <property type="match status" value="1"/>
</dbReference>
<reference evidence="2 3" key="2">
    <citation type="submission" date="2015-01" db="EMBL/GenBank/DDBJ databases">
        <authorList>
            <consortium name="NBRP consortium"/>
            <person name="Sawabe T."/>
            <person name="Meirelles P."/>
            <person name="Feng G."/>
            <person name="Sayaka M."/>
            <person name="Hattori M."/>
            <person name="Ohkuma M."/>
        </authorList>
    </citation>
    <scope>NUCLEOTIDE SEQUENCE [LARGE SCALE GENOMIC DNA]</scope>
    <source>
        <strain evidence="2 3">JCM19232</strain>
    </source>
</reference>
<evidence type="ECO:0000313" key="3">
    <source>
        <dbReference type="Proteomes" id="UP000031670"/>
    </source>
</evidence>
<dbReference type="SUPFAM" id="SSF52833">
    <property type="entry name" value="Thioredoxin-like"/>
    <property type="match status" value="1"/>
</dbReference>
<sequence length="179" mass="20005">MPAEVEVQCLLGGLAPDSDEAMPMEMRAAIESYWERISGLLGTEFNHDFWRNNTPRRSTYPACRACLLARDEGKELEMIQAIQHAYYRDAKNPSDTEVLVETADLIGLDVEAFAEKLHAEETRLRLRGEIEMARTIGGNSFPSLFLQVGTTITELPIEYADADKTVAQIKGLLNNTVIT</sequence>
<evidence type="ECO:0000313" key="2">
    <source>
        <dbReference type="EMBL" id="GAM62405.1"/>
    </source>
</evidence>
<accession>A0A0B8P6D0</accession>
<feature type="domain" description="DSBA-like thioredoxin" evidence="1">
    <location>
        <begin position="56"/>
        <end position="142"/>
    </location>
</feature>
<reference evidence="2 3" key="1">
    <citation type="submission" date="2015-01" db="EMBL/GenBank/DDBJ databases">
        <title>Vibrio sp. C5 JCM 19232 whole genome shotgun sequence.</title>
        <authorList>
            <person name="Sawabe T."/>
            <person name="Meirelles P."/>
            <person name="Feng G."/>
            <person name="Sayaka M."/>
            <person name="Hattori M."/>
            <person name="Ohkuma M."/>
        </authorList>
    </citation>
    <scope>NUCLEOTIDE SEQUENCE [LARGE SCALE GENOMIC DNA]</scope>
    <source>
        <strain evidence="2 3">JCM19232</strain>
    </source>
</reference>